<comment type="similarity">
    <text evidence="1">Belongs to the universal ribosomal protein uL29 family.</text>
</comment>
<keyword evidence="2 5" id="KW-0689">Ribosomal protein</keyword>
<evidence type="ECO:0000313" key="5">
    <source>
        <dbReference type="EMBL" id="CEL69573.1"/>
    </source>
</evidence>
<dbReference type="GO" id="GO:1990904">
    <property type="term" value="C:ribonucleoprotein complex"/>
    <property type="evidence" value="ECO:0007669"/>
    <property type="project" value="UniProtKB-KW"/>
</dbReference>
<dbReference type="InterPro" id="IPR036049">
    <property type="entry name" value="Ribosomal_uL29_sf"/>
</dbReference>
<feature type="compositionally biased region" description="Basic and acidic residues" evidence="4">
    <location>
        <begin position="224"/>
        <end position="247"/>
    </location>
</feature>
<reference evidence="5" key="1">
    <citation type="journal article" date="2015" name="PLoS ONE">
        <title>Comprehensive Evaluation of Toxoplasma gondii VEG and Neospora caninum LIV Genomes with Tachyzoite Stage Transcriptome and Proteome Defines Novel Transcript Features.</title>
        <authorList>
            <person name="Ramaprasad A."/>
            <person name="Mourier T."/>
            <person name="Naeem R."/>
            <person name="Malas T.B."/>
            <person name="Moussa E."/>
            <person name="Panigrahi A."/>
            <person name="Vermont S.J."/>
            <person name="Otto T.D."/>
            <person name="Wastling J."/>
            <person name="Pain A."/>
        </authorList>
    </citation>
    <scope>NUCLEOTIDE SEQUENCE</scope>
    <source>
        <strain evidence="5">Liverpool</strain>
    </source>
</reference>
<name>A0A0F7UI08_NEOCL</name>
<proteinExistence type="inferred from homology"/>
<feature type="region of interest" description="Disordered" evidence="4">
    <location>
        <begin position="86"/>
        <end position="419"/>
    </location>
</feature>
<dbReference type="InterPro" id="IPR001854">
    <property type="entry name" value="Ribosomal_uL29"/>
</dbReference>
<evidence type="ECO:0000256" key="2">
    <source>
        <dbReference type="ARBA" id="ARBA00022980"/>
    </source>
</evidence>
<feature type="compositionally biased region" description="Polar residues" evidence="4">
    <location>
        <begin position="111"/>
        <end position="121"/>
    </location>
</feature>
<feature type="compositionally biased region" description="Low complexity" evidence="4">
    <location>
        <begin position="318"/>
        <end position="333"/>
    </location>
</feature>
<dbReference type="HAMAP" id="MF_00374">
    <property type="entry name" value="Ribosomal_uL29"/>
    <property type="match status" value="1"/>
</dbReference>
<evidence type="ECO:0000256" key="4">
    <source>
        <dbReference type="SAM" id="MobiDB-lite"/>
    </source>
</evidence>
<feature type="compositionally biased region" description="Low complexity" evidence="4">
    <location>
        <begin position="126"/>
        <end position="200"/>
    </location>
</feature>
<dbReference type="GO" id="GO:0006412">
    <property type="term" value="P:translation"/>
    <property type="evidence" value="ECO:0007669"/>
    <property type="project" value="InterPro"/>
</dbReference>
<keyword evidence="3" id="KW-0687">Ribonucleoprotein</keyword>
<gene>
    <name evidence="5" type="ORF">BN1204_052785</name>
</gene>
<dbReference type="Pfam" id="PF00831">
    <property type="entry name" value="Ribosomal_L29"/>
    <property type="match status" value="1"/>
</dbReference>
<dbReference type="Gene3D" id="1.10.287.310">
    <property type="match status" value="1"/>
</dbReference>
<dbReference type="SUPFAM" id="SSF46561">
    <property type="entry name" value="Ribosomal protein L29 (L29p)"/>
    <property type="match status" value="1"/>
</dbReference>
<dbReference type="NCBIfam" id="TIGR00012">
    <property type="entry name" value="L29"/>
    <property type="match status" value="1"/>
</dbReference>
<evidence type="ECO:0000256" key="3">
    <source>
        <dbReference type="ARBA" id="ARBA00023274"/>
    </source>
</evidence>
<protein>
    <submittedName>
        <fullName evidence="5">Ribosomal protein L29, putative</fullName>
    </submittedName>
</protein>
<evidence type="ECO:0000256" key="1">
    <source>
        <dbReference type="ARBA" id="ARBA00009254"/>
    </source>
</evidence>
<organism evidence="5">
    <name type="scientific">Neospora caninum (strain Liverpool)</name>
    <dbReference type="NCBI Taxonomy" id="572307"/>
    <lineage>
        <taxon>Eukaryota</taxon>
        <taxon>Sar</taxon>
        <taxon>Alveolata</taxon>
        <taxon>Apicomplexa</taxon>
        <taxon>Conoidasida</taxon>
        <taxon>Coccidia</taxon>
        <taxon>Eucoccidiorida</taxon>
        <taxon>Eimeriorina</taxon>
        <taxon>Sarcocystidae</taxon>
        <taxon>Neospora</taxon>
    </lineage>
</organism>
<feature type="compositionally biased region" description="Basic and acidic residues" evidence="4">
    <location>
        <begin position="254"/>
        <end position="267"/>
    </location>
</feature>
<sequence length="419" mass="44501">MKVRKGKEIRELSTPEIEREILLTRQEIARLELLKRAYSTEYKPHFLKEARHYLAQLLTIRYERHLGLHKDIDPWQRSPLVADTPVATCGGPSQPAASSVSAAESRLESGNAKTDTSSSPLASPPSRDSVSRLAASLSSPRSSAPASHSKTRLSTSASTEPSRASSAPAAALSSRSSPGSASPRGSAYPSSPGSASSSPVERPRSSSGGLSAVKESRATQGRESSLKVEVESDRKPREPERGVEAVKKVTAGAERQHEEPTTVKENPEASLCISEQTKAEWGSKGKHGKESGVDTRPEKEGTTATQQGHSPAKKRSSRSTLSSAAASPLLPVSEKSPGKKHEAGTPTEGVTAGGAGEAQKRKHTRDEGSRNAGKEERTTRAKGYVARPGKGDQETGNSQRGKGGETETKRQKAASSHKR</sequence>
<feature type="compositionally biased region" description="Basic and acidic residues" evidence="4">
    <location>
        <begin position="277"/>
        <end position="301"/>
    </location>
</feature>
<dbReference type="GO" id="GO:0003735">
    <property type="term" value="F:structural constituent of ribosome"/>
    <property type="evidence" value="ECO:0007669"/>
    <property type="project" value="InterPro"/>
</dbReference>
<feature type="compositionally biased region" description="Basic and acidic residues" evidence="4">
    <location>
        <begin position="364"/>
        <end position="379"/>
    </location>
</feature>
<dbReference type="EMBL" id="LN714485">
    <property type="protein sequence ID" value="CEL69573.1"/>
    <property type="molecule type" value="Genomic_DNA"/>
</dbReference>
<dbReference type="AlphaFoldDB" id="A0A0F7UI08"/>
<accession>A0A0F7UI08</accession>
<dbReference type="GO" id="GO:0005840">
    <property type="term" value="C:ribosome"/>
    <property type="evidence" value="ECO:0007669"/>
    <property type="project" value="UniProtKB-KW"/>
</dbReference>